<gene>
    <name evidence="2" type="ORF">EHYA_03022</name>
</gene>
<dbReference type="EMBL" id="BIFH01000017">
    <property type="protein sequence ID" value="GCD95350.1"/>
    <property type="molecule type" value="Genomic_DNA"/>
</dbReference>
<protein>
    <recommendedName>
        <fullName evidence="4">Integral membrane protein</fullName>
    </recommendedName>
</protein>
<evidence type="ECO:0000313" key="3">
    <source>
        <dbReference type="Proteomes" id="UP000286931"/>
    </source>
</evidence>
<dbReference type="OrthoDB" id="3691911at2"/>
<feature type="transmembrane region" description="Helical" evidence="1">
    <location>
        <begin position="119"/>
        <end position="141"/>
    </location>
</feature>
<keyword evidence="3" id="KW-1185">Reference proteome</keyword>
<accession>A0A401YL83</accession>
<feature type="transmembrane region" description="Helical" evidence="1">
    <location>
        <begin position="61"/>
        <end position="80"/>
    </location>
</feature>
<reference evidence="2 3" key="1">
    <citation type="submission" date="2018-12" db="EMBL/GenBank/DDBJ databases">
        <title>Draft genome sequence of Embleya hyalina NBRC 13850T.</title>
        <authorList>
            <person name="Komaki H."/>
            <person name="Hosoyama A."/>
            <person name="Kimura A."/>
            <person name="Ichikawa N."/>
            <person name="Tamura T."/>
        </authorList>
    </citation>
    <scope>NUCLEOTIDE SEQUENCE [LARGE SCALE GENOMIC DNA]</scope>
    <source>
        <strain evidence="2 3">NBRC 13850</strain>
    </source>
</reference>
<feature type="transmembrane region" description="Helical" evidence="1">
    <location>
        <begin position="34"/>
        <end position="55"/>
    </location>
</feature>
<feature type="transmembrane region" description="Helical" evidence="1">
    <location>
        <begin position="92"/>
        <end position="113"/>
    </location>
</feature>
<proteinExistence type="predicted"/>
<comment type="caution">
    <text evidence="2">The sequence shown here is derived from an EMBL/GenBank/DDBJ whole genome shotgun (WGS) entry which is preliminary data.</text>
</comment>
<name>A0A401YL83_9ACTN</name>
<keyword evidence="1" id="KW-1133">Transmembrane helix</keyword>
<organism evidence="2 3">
    <name type="scientific">Embleya hyalina</name>
    <dbReference type="NCBI Taxonomy" id="516124"/>
    <lineage>
        <taxon>Bacteria</taxon>
        <taxon>Bacillati</taxon>
        <taxon>Actinomycetota</taxon>
        <taxon>Actinomycetes</taxon>
        <taxon>Kitasatosporales</taxon>
        <taxon>Streptomycetaceae</taxon>
        <taxon>Embleya</taxon>
    </lineage>
</organism>
<keyword evidence="1" id="KW-0472">Membrane</keyword>
<evidence type="ECO:0000256" key="1">
    <source>
        <dbReference type="SAM" id="Phobius"/>
    </source>
</evidence>
<evidence type="ECO:0008006" key="4">
    <source>
        <dbReference type="Google" id="ProtNLM"/>
    </source>
</evidence>
<dbReference type="AlphaFoldDB" id="A0A401YL83"/>
<evidence type="ECO:0000313" key="2">
    <source>
        <dbReference type="EMBL" id="GCD95350.1"/>
    </source>
</evidence>
<dbReference type="Proteomes" id="UP000286931">
    <property type="component" value="Unassembled WGS sequence"/>
</dbReference>
<dbReference type="RefSeq" id="WP_126637463.1">
    <property type="nucleotide sequence ID" value="NZ_BIFH01000017.1"/>
</dbReference>
<sequence length="149" mass="15098">MSTQSLNPTFATGGPGDRVRGDTGLLRLALRLDAIATGAVGLAALAGCAAVDGALGLPTAFLAGLGAFLVLYAVGVWRIGGSDTPRRTAVRAVIGLNLVWFADSVAMAIAGLLDPTDLGTTLIVLQAVAVLGFADVQILGLRKARTSLR</sequence>
<keyword evidence="1" id="KW-0812">Transmembrane</keyword>